<evidence type="ECO:0000259" key="7">
    <source>
        <dbReference type="PROSITE" id="PS50249"/>
    </source>
</evidence>
<evidence type="ECO:0000256" key="3">
    <source>
        <dbReference type="ARBA" id="ARBA00022801"/>
    </source>
</evidence>
<dbReference type="GO" id="GO:0006508">
    <property type="term" value="P:proteolysis"/>
    <property type="evidence" value="ECO:0007669"/>
    <property type="project" value="UniProtKB-KW"/>
</dbReference>
<evidence type="ECO:0000256" key="4">
    <source>
        <dbReference type="ARBA" id="ARBA00022833"/>
    </source>
</evidence>
<sequence length="225" mass="24768">MSTYRFISDQERPRERLISHGPEVLTTPELLAIVLRTGTSGCDAVNFGARLLNEFGGLRNLLAADIALLQKVKGLGNAKTCQLLAIHELAKRSLEEELQSRNALDHPHKVKAYCSSKLAHLNVEHCMAIYLDTRYRLICSEQISQGTLSQASVYPRELVKSSLKHHAAAVIIAHNHPSGIPEPSMADISLTKHIQKALQLVDIKLLDHLIVAAEKAVSLAEKGHL</sequence>
<keyword evidence="2" id="KW-0479">Metal-binding</keyword>
<dbReference type="EMBL" id="BMYS01000001">
    <property type="protein sequence ID" value="GGW76476.1"/>
    <property type="molecule type" value="Genomic_DNA"/>
</dbReference>
<keyword evidence="3" id="KW-0378">Hydrolase</keyword>
<dbReference type="PANTHER" id="PTHR30471:SF3">
    <property type="entry name" value="UPF0758 PROTEIN YEES-RELATED"/>
    <property type="match status" value="1"/>
</dbReference>
<dbReference type="Pfam" id="PF04002">
    <property type="entry name" value="RadC"/>
    <property type="match status" value="1"/>
</dbReference>
<reference evidence="8" key="2">
    <citation type="submission" date="2020-09" db="EMBL/GenBank/DDBJ databases">
        <authorList>
            <person name="Sun Q."/>
            <person name="Kim S."/>
        </authorList>
    </citation>
    <scope>NUCLEOTIDE SEQUENCE</scope>
    <source>
        <strain evidence="8">KCTC 23732</strain>
    </source>
</reference>
<evidence type="ECO:0000313" key="9">
    <source>
        <dbReference type="Proteomes" id="UP000608345"/>
    </source>
</evidence>
<dbReference type="SUPFAM" id="SSF47781">
    <property type="entry name" value="RuvA domain 2-like"/>
    <property type="match status" value="1"/>
</dbReference>
<comment type="caution">
    <text evidence="8">The sequence shown here is derived from an EMBL/GenBank/DDBJ whole genome shotgun (WGS) entry which is preliminary data.</text>
</comment>
<dbReference type="NCBIfam" id="NF000642">
    <property type="entry name" value="PRK00024.1"/>
    <property type="match status" value="1"/>
</dbReference>
<evidence type="ECO:0000256" key="5">
    <source>
        <dbReference type="ARBA" id="ARBA00023049"/>
    </source>
</evidence>
<dbReference type="CDD" id="cd08071">
    <property type="entry name" value="MPN_DUF2466"/>
    <property type="match status" value="1"/>
</dbReference>
<dbReference type="InterPro" id="IPR037518">
    <property type="entry name" value="MPN"/>
</dbReference>
<dbReference type="RefSeq" id="WP_189383641.1">
    <property type="nucleotide sequence ID" value="NZ_BAABFY010000002.1"/>
</dbReference>
<gene>
    <name evidence="8" type="primary">radC</name>
    <name evidence="8" type="ORF">GCM10011450_02740</name>
</gene>
<evidence type="ECO:0000256" key="1">
    <source>
        <dbReference type="ARBA" id="ARBA00022670"/>
    </source>
</evidence>
<dbReference type="PROSITE" id="PS50249">
    <property type="entry name" value="MPN"/>
    <property type="match status" value="1"/>
</dbReference>
<dbReference type="Gene3D" id="3.40.140.10">
    <property type="entry name" value="Cytidine Deaminase, domain 2"/>
    <property type="match status" value="1"/>
</dbReference>
<dbReference type="InterPro" id="IPR020891">
    <property type="entry name" value="UPF0758_CS"/>
</dbReference>
<dbReference type="InterPro" id="IPR010994">
    <property type="entry name" value="RuvA_2-like"/>
</dbReference>
<organism evidence="8 9">
    <name type="scientific">Advenella faeciporci</name>
    <dbReference type="NCBI Taxonomy" id="797535"/>
    <lineage>
        <taxon>Bacteria</taxon>
        <taxon>Pseudomonadati</taxon>
        <taxon>Pseudomonadota</taxon>
        <taxon>Betaproteobacteria</taxon>
        <taxon>Burkholderiales</taxon>
        <taxon>Alcaligenaceae</taxon>
    </lineage>
</organism>
<dbReference type="AlphaFoldDB" id="A0A918JGV7"/>
<dbReference type="GO" id="GO:0046872">
    <property type="term" value="F:metal ion binding"/>
    <property type="evidence" value="ECO:0007669"/>
    <property type="project" value="UniProtKB-KW"/>
</dbReference>
<comment type="similarity">
    <text evidence="6">Belongs to the UPF0758 family.</text>
</comment>
<proteinExistence type="inferred from homology"/>
<dbReference type="SUPFAM" id="SSF102712">
    <property type="entry name" value="JAB1/MPN domain"/>
    <property type="match status" value="1"/>
</dbReference>
<dbReference type="Pfam" id="PF20582">
    <property type="entry name" value="UPF0758_N"/>
    <property type="match status" value="1"/>
</dbReference>
<dbReference type="GO" id="GO:0008237">
    <property type="term" value="F:metallopeptidase activity"/>
    <property type="evidence" value="ECO:0007669"/>
    <property type="project" value="UniProtKB-KW"/>
</dbReference>
<dbReference type="NCBIfam" id="TIGR00608">
    <property type="entry name" value="radc"/>
    <property type="match status" value="1"/>
</dbReference>
<evidence type="ECO:0000256" key="2">
    <source>
        <dbReference type="ARBA" id="ARBA00022723"/>
    </source>
</evidence>
<keyword evidence="5" id="KW-0482">Metalloprotease</keyword>
<keyword evidence="1" id="KW-0645">Protease</keyword>
<accession>A0A918JGV7</accession>
<evidence type="ECO:0000313" key="8">
    <source>
        <dbReference type="EMBL" id="GGW76476.1"/>
    </source>
</evidence>
<reference evidence="8" key="1">
    <citation type="journal article" date="2014" name="Int. J. Syst. Evol. Microbiol.">
        <title>Complete genome sequence of Corynebacterium casei LMG S-19264T (=DSM 44701T), isolated from a smear-ripened cheese.</title>
        <authorList>
            <consortium name="US DOE Joint Genome Institute (JGI-PGF)"/>
            <person name="Walter F."/>
            <person name="Albersmeier A."/>
            <person name="Kalinowski J."/>
            <person name="Ruckert C."/>
        </authorList>
    </citation>
    <scope>NUCLEOTIDE SEQUENCE</scope>
    <source>
        <strain evidence="8">KCTC 23732</strain>
    </source>
</reference>
<dbReference type="PANTHER" id="PTHR30471">
    <property type="entry name" value="DNA REPAIR PROTEIN RADC"/>
    <property type="match status" value="1"/>
</dbReference>
<keyword evidence="9" id="KW-1185">Reference proteome</keyword>
<feature type="domain" description="MPN" evidence="7">
    <location>
        <begin position="103"/>
        <end position="225"/>
    </location>
</feature>
<dbReference type="InterPro" id="IPR025657">
    <property type="entry name" value="RadC_JAB"/>
</dbReference>
<name>A0A918JGV7_9BURK</name>
<dbReference type="Proteomes" id="UP000608345">
    <property type="component" value="Unassembled WGS sequence"/>
</dbReference>
<keyword evidence="4" id="KW-0862">Zinc</keyword>
<dbReference type="PROSITE" id="PS01302">
    <property type="entry name" value="UPF0758"/>
    <property type="match status" value="1"/>
</dbReference>
<dbReference type="InterPro" id="IPR001405">
    <property type="entry name" value="UPF0758"/>
</dbReference>
<dbReference type="InterPro" id="IPR046778">
    <property type="entry name" value="UPF0758_N"/>
</dbReference>
<protein>
    <recommendedName>
        <fullName evidence="7">MPN domain-containing protein</fullName>
    </recommendedName>
</protein>
<evidence type="ECO:0000256" key="6">
    <source>
        <dbReference type="RuleBase" id="RU003797"/>
    </source>
</evidence>